<dbReference type="Pfam" id="PF00004">
    <property type="entry name" value="AAA"/>
    <property type="match status" value="1"/>
</dbReference>
<gene>
    <name evidence="12" type="ORF">OPV22_029310</name>
</gene>
<dbReference type="InterPro" id="IPR044960">
    <property type="entry name" value="RCA-like"/>
</dbReference>
<dbReference type="InterPro" id="IPR048571">
    <property type="entry name" value="RuBisCO_activase_AAA_helical"/>
</dbReference>
<keyword evidence="4 9" id="KW-0547">Nucleotide-binding</keyword>
<comment type="function">
    <text evidence="7 9">Activation of RuBisCO (ribulose-1,5-bisphosphate carboxylase/oxygenase; EC 4.1.1.39) involves the ATP-dependent carboxylation of the epsilon-amino group of lysine leading to a carbamate structure.</text>
</comment>
<dbReference type="GO" id="GO:0009570">
    <property type="term" value="C:chloroplast stroma"/>
    <property type="evidence" value="ECO:0007669"/>
    <property type="project" value="UniProtKB-SubCell"/>
</dbReference>
<evidence type="ECO:0000256" key="2">
    <source>
        <dbReference type="ARBA" id="ARBA00022528"/>
    </source>
</evidence>
<accession>A0AAV8QAU1</accession>
<dbReference type="InterPro" id="IPR003959">
    <property type="entry name" value="ATPase_AAA_core"/>
</dbReference>
<keyword evidence="3 9" id="KW-0934">Plastid</keyword>
<dbReference type="InterPro" id="IPR027417">
    <property type="entry name" value="P-loop_NTPase"/>
</dbReference>
<dbReference type="AlphaFoldDB" id="A0AAV8QAU1"/>
<evidence type="ECO:0000256" key="3">
    <source>
        <dbReference type="ARBA" id="ARBA00022640"/>
    </source>
</evidence>
<evidence type="ECO:0000256" key="6">
    <source>
        <dbReference type="ARBA" id="ARBA00022946"/>
    </source>
</evidence>
<organism evidence="12 13">
    <name type="scientific">Ensete ventricosum</name>
    <name type="common">Abyssinian banana</name>
    <name type="synonym">Musa ensete</name>
    <dbReference type="NCBI Taxonomy" id="4639"/>
    <lineage>
        <taxon>Eukaryota</taxon>
        <taxon>Viridiplantae</taxon>
        <taxon>Streptophyta</taxon>
        <taxon>Embryophyta</taxon>
        <taxon>Tracheophyta</taxon>
        <taxon>Spermatophyta</taxon>
        <taxon>Magnoliopsida</taxon>
        <taxon>Liliopsida</taxon>
        <taxon>Zingiberales</taxon>
        <taxon>Musaceae</taxon>
        <taxon>Ensete</taxon>
    </lineage>
</organism>
<dbReference type="PANTHER" id="PTHR32429:SF32">
    <property type="entry name" value="RIBULOSE BISPHOSPHATE CARBOXYLASE_OXYGENASE ACTIVASE, CHLOROPLASTIC"/>
    <property type="match status" value="1"/>
</dbReference>
<keyword evidence="2 9" id="KW-0150">Chloroplast</keyword>
<dbReference type="PANTHER" id="PTHR32429">
    <property type="match status" value="1"/>
</dbReference>
<comment type="subcellular location">
    <subcellularLocation>
        <location evidence="1 9">Plastid</location>
        <location evidence="1 9">Chloroplast stroma</location>
    </subcellularLocation>
</comment>
<dbReference type="GO" id="GO:0046863">
    <property type="term" value="F:ribulose-1,5-bisphosphate carboxylase/oxygenase activator activity"/>
    <property type="evidence" value="ECO:0007669"/>
    <property type="project" value="UniProtKB-UniRule"/>
</dbReference>
<dbReference type="Pfam" id="PF21228">
    <property type="entry name" value="RuBisCO_activase_AAA_helical"/>
    <property type="match status" value="1"/>
</dbReference>
<comment type="similarity">
    <text evidence="8 9">Belongs to the RuBisCO activase family.</text>
</comment>
<evidence type="ECO:0000256" key="8">
    <source>
        <dbReference type="ARBA" id="ARBA00025781"/>
    </source>
</evidence>
<name>A0AAV8QAU1_ENSVE</name>
<evidence type="ECO:0000256" key="1">
    <source>
        <dbReference type="ARBA" id="ARBA00004470"/>
    </source>
</evidence>
<evidence type="ECO:0000256" key="9">
    <source>
        <dbReference type="RuleBase" id="RU369045"/>
    </source>
</evidence>
<keyword evidence="5 9" id="KW-0067">ATP-binding</keyword>
<dbReference type="GO" id="GO:0005524">
    <property type="term" value="F:ATP binding"/>
    <property type="evidence" value="ECO:0007669"/>
    <property type="project" value="UniProtKB-UniRule"/>
</dbReference>
<dbReference type="Proteomes" id="UP001222027">
    <property type="component" value="Unassembled WGS sequence"/>
</dbReference>
<dbReference type="SUPFAM" id="SSF52540">
    <property type="entry name" value="P-loop containing nucleoside triphosphate hydrolases"/>
    <property type="match status" value="1"/>
</dbReference>
<feature type="domain" description="ATPase AAA-type core" evidence="10">
    <location>
        <begin position="4"/>
        <end position="83"/>
    </location>
</feature>
<proteinExistence type="inferred from homology"/>
<feature type="domain" description="Ribulose bisphosphate carboxylase/oxygenase activase AAA helical" evidence="11">
    <location>
        <begin position="88"/>
        <end position="174"/>
    </location>
</feature>
<dbReference type="Gene3D" id="1.10.8.1070">
    <property type="match status" value="1"/>
</dbReference>
<dbReference type="GO" id="GO:0016887">
    <property type="term" value="F:ATP hydrolysis activity"/>
    <property type="evidence" value="ECO:0007669"/>
    <property type="project" value="UniProtKB-UniRule"/>
</dbReference>
<sequence>MYCLFIDDLDAGAGRLGGTTQHTVNNQMVSAALMNIADDPTNVQLLGMYNKQENARVPIIVSGNDYSTLYAPLIRDGRMEKLSWAPTREDRIGVFTGIFRTDNVPKEDIVKLEDVFPGQARVYNDEVRKWIVEIGVEKVGKKLVNLLEGPPTFDQPKMILDKLMEYGNMLVREQENAKRVKLAGTYLNLAALGEANADAIKTGFLWLIRRFLRLRYEVCIWLPTLLLHLGRVSHNLQVLNTAMHLVTFPQQPEMMK</sequence>
<protein>
    <recommendedName>
        <fullName evidence="9">Ribulose bisphosphate carboxylase/oxygenase activase, chloroplastic</fullName>
        <shortName evidence="9">RA</shortName>
        <shortName evidence="9">RuBisCO activase</shortName>
    </recommendedName>
</protein>
<evidence type="ECO:0000313" key="12">
    <source>
        <dbReference type="EMBL" id="KAJ8466758.1"/>
    </source>
</evidence>
<evidence type="ECO:0000259" key="11">
    <source>
        <dbReference type="Pfam" id="PF21228"/>
    </source>
</evidence>
<dbReference type="EMBL" id="JAQQAF010000008">
    <property type="protein sequence ID" value="KAJ8466758.1"/>
    <property type="molecule type" value="Genomic_DNA"/>
</dbReference>
<evidence type="ECO:0000256" key="5">
    <source>
        <dbReference type="ARBA" id="ARBA00022840"/>
    </source>
</evidence>
<evidence type="ECO:0000256" key="4">
    <source>
        <dbReference type="ARBA" id="ARBA00022741"/>
    </source>
</evidence>
<evidence type="ECO:0000256" key="7">
    <source>
        <dbReference type="ARBA" id="ARBA00025556"/>
    </source>
</evidence>
<keyword evidence="6" id="KW-0809">Transit peptide</keyword>
<evidence type="ECO:0000259" key="10">
    <source>
        <dbReference type="Pfam" id="PF00004"/>
    </source>
</evidence>
<reference evidence="12 13" key="1">
    <citation type="submission" date="2022-12" db="EMBL/GenBank/DDBJ databases">
        <title>Chromosome-scale assembly of the Ensete ventricosum genome.</title>
        <authorList>
            <person name="Dussert Y."/>
            <person name="Stocks J."/>
            <person name="Wendawek A."/>
            <person name="Woldeyes F."/>
            <person name="Nichols R.A."/>
            <person name="Borrell J.S."/>
        </authorList>
    </citation>
    <scope>NUCLEOTIDE SEQUENCE [LARGE SCALE GENOMIC DNA]</scope>
    <source>
        <strain evidence="13">cv. Maze</strain>
        <tissue evidence="12">Seeds</tissue>
    </source>
</reference>
<dbReference type="FunFam" id="1.10.8.1070:FF:000001">
    <property type="entry name" value="Ribulose bisphosphate carboxylase/oxygenase activase, chloroplastic"/>
    <property type="match status" value="1"/>
</dbReference>
<evidence type="ECO:0000313" key="13">
    <source>
        <dbReference type="Proteomes" id="UP001222027"/>
    </source>
</evidence>
<keyword evidence="13" id="KW-1185">Reference proteome</keyword>
<dbReference type="Gene3D" id="3.40.50.300">
    <property type="entry name" value="P-loop containing nucleotide triphosphate hydrolases"/>
    <property type="match status" value="1"/>
</dbReference>
<dbReference type="GO" id="GO:0009579">
    <property type="term" value="C:thylakoid"/>
    <property type="evidence" value="ECO:0007669"/>
    <property type="project" value="TreeGrafter"/>
</dbReference>
<comment type="caution">
    <text evidence="12">The sequence shown here is derived from an EMBL/GenBank/DDBJ whole genome shotgun (WGS) entry which is preliminary data.</text>
</comment>